<name>A0A1H2BI04_MUCMA</name>
<dbReference type="EMBL" id="LT629740">
    <property type="protein sequence ID" value="SDT57808.1"/>
    <property type="molecule type" value="Genomic_DNA"/>
</dbReference>
<dbReference type="InterPro" id="IPR037066">
    <property type="entry name" value="Plug_dom_sf"/>
</dbReference>
<feature type="transmembrane region" description="Helical" evidence="10">
    <location>
        <begin position="45"/>
        <end position="65"/>
    </location>
</feature>
<dbReference type="Proteomes" id="UP000199679">
    <property type="component" value="Chromosome I"/>
</dbReference>
<dbReference type="STRING" id="652787.SAMN05216490_4135"/>
<feature type="region of interest" description="Disordered" evidence="9">
    <location>
        <begin position="461"/>
        <end position="484"/>
    </location>
</feature>
<keyword evidence="2 8" id="KW-0813">Transport</keyword>
<dbReference type="Gene3D" id="2.40.170.20">
    <property type="entry name" value="TonB-dependent receptor, beta-barrel domain"/>
    <property type="match status" value="1"/>
</dbReference>
<evidence type="ECO:0000313" key="12">
    <source>
        <dbReference type="EMBL" id="SDT57808.1"/>
    </source>
</evidence>
<dbReference type="GO" id="GO:0044718">
    <property type="term" value="P:siderophore transmembrane transport"/>
    <property type="evidence" value="ECO:0007669"/>
    <property type="project" value="TreeGrafter"/>
</dbReference>
<organism evidence="12 13">
    <name type="scientific">Mucilaginibacter mallensis</name>
    <dbReference type="NCBI Taxonomy" id="652787"/>
    <lineage>
        <taxon>Bacteria</taxon>
        <taxon>Pseudomonadati</taxon>
        <taxon>Bacteroidota</taxon>
        <taxon>Sphingobacteriia</taxon>
        <taxon>Sphingobacteriales</taxon>
        <taxon>Sphingobacteriaceae</taxon>
        <taxon>Mucilaginibacter</taxon>
    </lineage>
</organism>
<comment type="subcellular location">
    <subcellularLocation>
        <location evidence="1 8">Cell outer membrane</location>
        <topology evidence="1 8">Multi-pass membrane protein</topology>
    </subcellularLocation>
</comment>
<accession>A0A1H2BI04</accession>
<keyword evidence="7 8" id="KW-0998">Cell outer membrane</keyword>
<evidence type="ECO:0000259" key="11">
    <source>
        <dbReference type="Pfam" id="PF14905"/>
    </source>
</evidence>
<dbReference type="OrthoDB" id="606851at2"/>
<keyword evidence="10" id="KW-1133">Transmembrane helix</keyword>
<comment type="similarity">
    <text evidence="8">Belongs to the TonB-dependent receptor family.</text>
</comment>
<evidence type="ECO:0000313" key="13">
    <source>
        <dbReference type="Proteomes" id="UP000199679"/>
    </source>
</evidence>
<keyword evidence="5" id="KW-0732">Signal</keyword>
<dbReference type="InterPro" id="IPR008969">
    <property type="entry name" value="CarboxyPept-like_regulatory"/>
</dbReference>
<dbReference type="SUPFAM" id="SSF49464">
    <property type="entry name" value="Carboxypeptidase regulatory domain-like"/>
    <property type="match status" value="1"/>
</dbReference>
<proteinExistence type="inferred from homology"/>
<evidence type="ECO:0000256" key="3">
    <source>
        <dbReference type="ARBA" id="ARBA00022452"/>
    </source>
</evidence>
<evidence type="ECO:0000256" key="1">
    <source>
        <dbReference type="ARBA" id="ARBA00004571"/>
    </source>
</evidence>
<feature type="compositionally biased region" description="Low complexity" evidence="9">
    <location>
        <begin position="461"/>
        <end position="473"/>
    </location>
</feature>
<dbReference type="Gene3D" id="2.170.130.10">
    <property type="entry name" value="TonB-dependent receptor, plug domain"/>
    <property type="match status" value="1"/>
</dbReference>
<dbReference type="PANTHER" id="PTHR30069">
    <property type="entry name" value="TONB-DEPENDENT OUTER MEMBRANE RECEPTOR"/>
    <property type="match status" value="1"/>
</dbReference>
<evidence type="ECO:0000256" key="5">
    <source>
        <dbReference type="ARBA" id="ARBA00022729"/>
    </source>
</evidence>
<dbReference type="GO" id="GO:0009279">
    <property type="term" value="C:cell outer membrane"/>
    <property type="evidence" value="ECO:0007669"/>
    <property type="project" value="UniProtKB-SubCell"/>
</dbReference>
<dbReference type="Gene3D" id="2.60.40.1120">
    <property type="entry name" value="Carboxypeptidase-like, regulatory domain"/>
    <property type="match status" value="1"/>
</dbReference>
<evidence type="ECO:0000256" key="6">
    <source>
        <dbReference type="ARBA" id="ARBA00023136"/>
    </source>
</evidence>
<reference evidence="12 13" key="1">
    <citation type="submission" date="2016-10" db="EMBL/GenBank/DDBJ databases">
        <authorList>
            <person name="de Groot N.N."/>
        </authorList>
    </citation>
    <scope>NUCLEOTIDE SEQUENCE [LARGE SCALE GENOMIC DNA]</scope>
    <source>
        <strain evidence="12 13">MP1X4</strain>
    </source>
</reference>
<gene>
    <name evidence="12" type="ORF">SAMN05216490_4135</name>
</gene>
<dbReference type="Pfam" id="PF13715">
    <property type="entry name" value="CarbopepD_reg_2"/>
    <property type="match status" value="1"/>
</dbReference>
<dbReference type="AlphaFoldDB" id="A0A1H2BI04"/>
<dbReference type="SUPFAM" id="SSF56935">
    <property type="entry name" value="Porins"/>
    <property type="match status" value="1"/>
</dbReference>
<dbReference type="PANTHER" id="PTHR30069:SF29">
    <property type="entry name" value="HEMOGLOBIN AND HEMOGLOBIN-HAPTOGLOBIN-BINDING PROTEIN 1-RELATED"/>
    <property type="match status" value="1"/>
</dbReference>
<dbReference type="InterPro" id="IPR036942">
    <property type="entry name" value="Beta-barrel_TonB_sf"/>
</dbReference>
<feature type="transmembrane region" description="Helical" evidence="10">
    <location>
        <begin position="6"/>
        <end position="24"/>
    </location>
</feature>
<dbReference type="GO" id="GO:0015344">
    <property type="term" value="F:siderophore uptake transmembrane transporter activity"/>
    <property type="evidence" value="ECO:0007669"/>
    <property type="project" value="TreeGrafter"/>
</dbReference>
<dbReference type="Pfam" id="PF14905">
    <property type="entry name" value="OMP_b-brl_3"/>
    <property type="match status" value="1"/>
</dbReference>
<sequence length="864" mass="94456">MLKIIPVQLFYNLLFVIKLLQLCYNKIYPKLNSTFGAKSIFQIIIIMRNIALSFLLIVLSINVWAQNNTAKGKISGKVIDASNNTPVDYATVSLFKDGSANPFNGMSTDPKGNFTLNHLADGNYKLTIDFIGYQKKVIDHIIISGSNTIALGEVKLVPVQTQLQAVVITAKAPIVENKIDKMVYNAANDVTAQGGVALDVLKKVPQVSVDIDGNVELQGNSNIRFLINGKPSSIFGASLADALQSIPASQIKSIEVITSPGAKYDASGTGGIINIILKESNVQGINGSVNLSAGTRLENGSFNLNAKKGNFGVNAYFSGNEQLNSTTKTTTNRTSVDSANNVSRLIQSGSSAFKRSGYQSGISFDWSISKKDELTGSFGFNHFGNHGEGPTSQLQETTDASGATTLYLPSLRNSSSRFSANSSDVSLSYKKTFDKKDEELDVLYTSSFGNNSNNFSQVQTYQSGGYSASGQSGTNPGTDRETDISVDYTNPFSKKFTLETGAKAVIEGISNSVVTDTLLNDGEYVNNPNQTYSFNYHRDIFAYYLSGTFSLFNDFIDGHAGLRYEYTTTTADFPGTSIPDYGTLAPSFTIQHKLNGTESIKFSYSYRIERPDYGGLNPFYNISDPHNISTGNPNLKPEIGHNFELGYNKSFEQGTNVYVAAFYRYNTNDIQSFTTYYPTLAINGTDYSDVSLTQRYNIGSEKNEGVNLYVSVPVTGKFSLRSNMFVADRISNNPGSPQVSGVIYRVNLNASYDFGHNFIAEVFGNYRSSQRTIQGTNPGFGFYNLAVRKQFLNKNASIGLTAANPFNKYVSQTATTTGANFNQISTREIPLQSFGISLNYKFGKLEFKKDKEKDSNQDVPPEAN</sequence>
<keyword evidence="4 8" id="KW-0812">Transmembrane</keyword>
<evidence type="ECO:0000256" key="9">
    <source>
        <dbReference type="SAM" id="MobiDB-lite"/>
    </source>
</evidence>
<keyword evidence="13" id="KW-1185">Reference proteome</keyword>
<evidence type="ECO:0000256" key="4">
    <source>
        <dbReference type="ARBA" id="ARBA00022692"/>
    </source>
</evidence>
<evidence type="ECO:0000256" key="7">
    <source>
        <dbReference type="ARBA" id="ARBA00023237"/>
    </source>
</evidence>
<evidence type="ECO:0000256" key="2">
    <source>
        <dbReference type="ARBA" id="ARBA00022448"/>
    </source>
</evidence>
<keyword evidence="3 8" id="KW-1134">Transmembrane beta strand</keyword>
<feature type="domain" description="Outer membrane protein beta-barrel" evidence="11">
    <location>
        <begin position="431"/>
        <end position="840"/>
    </location>
</feature>
<dbReference type="PROSITE" id="PS52016">
    <property type="entry name" value="TONB_DEPENDENT_REC_3"/>
    <property type="match status" value="1"/>
</dbReference>
<evidence type="ECO:0000256" key="10">
    <source>
        <dbReference type="SAM" id="Phobius"/>
    </source>
</evidence>
<protein>
    <submittedName>
        <fullName evidence="12">Outer membrane receptor for ferrienterochelin and colicins</fullName>
    </submittedName>
</protein>
<keyword evidence="12" id="KW-0675">Receptor</keyword>
<dbReference type="InterPro" id="IPR041700">
    <property type="entry name" value="OMP_b-brl_3"/>
</dbReference>
<evidence type="ECO:0000256" key="8">
    <source>
        <dbReference type="PROSITE-ProRule" id="PRU01360"/>
    </source>
</evidence>
<dbReference type="InterPro" id="IPR039426">
    <property type="entry name" value="TonB-dep_rcpt-like"/>
</dbReference>
<keyword evidence="6 8" id="KW-0472">Membrane</keyword>